<reference evidence="1 2" key="1">
    <citation type="submission" date="2019-12" db="EMBL/GenBank/DDBJ databases">
        <title>Sequence classification of anaerobic respiratory reductive dehalogenases: First we see many, then we see few.</title>
        <authorList>
            <person name="Molenda O."/>
            <person name="Puentes Jacome L.A."/>
            <person name="Cao X."/>
            <person name="Nesbo C.L."/>
            <person name="Tang S."/>
            <person name="Morson N."/>
            <person name="Patron J."/>
            <person name="Lomheim L."/>
            <person name="Wishart D.S."/>
            <person name="Edwards E.A."/>
        </authorList>
    </citation>
    <scope>NUCLEOTIDE SEQUENCE [LARGE SCALE GENOMIC DNA]</scope>
    <source>
        <strain evidence="1 2">12DCA</strain>
    </source>
</reference>
<evidence type="ECO:0000313" key="1">
    <source>
        <dbReference type="EMBL" id="QGZ99430.1"/>
    </source>
</evidence>
<dbReference type="EMBL" id="CP046996">
    <property type="protein sequence ID" value="QGZ99430.1"/>
    <property type="molecule type" value="Genomic_DNA"/>
</dbReference>
<gene>
    <name evidence="1" type="ORF">GQ588_01490</name>
</gene>
<dbReference type="RefSeq" id="WP_158208118.1">
    <property type="nucleotide sequence ID" value="NZ_CP046996.1"/>
</dbReference>
<sequence>MTMPLDVATRILNNSDTTNHCFKTSIVGSLAKLSTEPFPAGEEGWTLINYTVATGVSEVYKYISGDWRKL</sequence>
<dbReference type="AlphaFoldDB" id="A0A857DFF4"/>
<evidence type="ECO:0000313" key="2">
    <source>
        <dbReference type="Proteomes" id="UP000430508"/>
    </source>
</evidence>
<dbReference type="Proteomes" id="UP000430508">
    <property type="component" value="Chromosome"/>
</dbReference>
<accession>A0A857DFF4</accession>
<organism evidence="1 2">
    <name type="scientific">Dehalobacter restrictus</name>
    <dbReference type="NCBI Taxonomy" id="55583"/>
    <lineage>
        <taxon>Bacteria</taxon>
        <taxon>Bacillati</taxon>
        <taxon>Bacillota</taxon>
        <taxon>Clostridia</taxon>
        <taxon>Eubacteriales</taxon>
        <taxon>Desulfitobacteriaceae</taxon>
        <taxon>Dehalobacter</taxon>
    </lineage>
</organism>
<name>A0A857DFF4_9FIRM</name>
<protein>
    <submittedName>
        <fullName evidence="1">Uncharacterized protein</fullName>
    </submittedName>
</protein>
<proteinExistence type="predicted"/>